<dbReference type="Proteomes" id="UP001626550">
    <property type="component" value="Unassembled WGS sequence"/>
</dbReference>
<keyword evidence="1" id="KW-0812">Transmembrane</keyword>
<gene>
    <name evidence="3" type="ORF">Ciccas_012128</name>
</gene>
<proteinExistence type="predicted"/>
<evidence type="ECO:0000256" key="2">
    <source>
        <dbReference type="SAM" id="SignalP"/>
    </source>
</evidence>
<feature type="chain" id="PRO_5044779469" description="ZP domain-containing protein" evidence="2">
    <location>
        <begin position="18"/>
        <end position="350"/>
    </location>
</feature>
<dbReference type="EMBL" id="JBJKFK010004042">
    <property type="protein sequence ID" value="KAL3309326.1"/>
    <property type="molecule type" value="Genomic_DNA"/>
</dbReference>
<evidence type="ECO:0008006" key="5">
    <source>
        <dbReference type="Google" id="ProtNLM"/>
    </source>
</evidence>
<keyword evidence="2" id="KW-0732">Signal</keyword>
<comment type="caution">
    <text evidence="3">The sequence shown here is derived from an EMBL/GenBank/DDBJ whole genome shotgun (WGS) entry which is preliminary data.</text>
</comment>
<protein>
    <recommendedName>
        <fullName evidence="5">ZP domain-containing protein</fullName>
    </recommendedName>
</protein>
<feature type="signal peptide" evidence="2">
    <location>
        <begin position="1"/>
        <end position="17"/>
    </location>
</feature>
<feature type="transmembrane region" description="Helical" evidence="1">
    <location>
        <begin position="302"/>
        <end position="327"/>
    </location>
</feature>
<sequence>MWLLFSLIFLLFMHVETDRASLSLCRCFFVPDRTQPSQQLLKCDSKLPSREQDNLVECIIYDNIVQIGPFINKADKNPVSFTESALSDISVLSQPMDRPAQLRLKMSTAQTVAHLGPLHLMGMKNLGHFNAEAGDSLTLDSCALAQHETLQNVTLSCAINFSQGFLLLNRQFVNFRSLGCKAKHFRLSCTRCINNPDRYVIRQIPSMHEQNRNWAFTTDPLLSNCPLGPCSDQHLCMNNADYHLALQRDSLLPMNDDAKAAPAGSQPTLAPDPVSKEMLIDRDLLMKNLDVKIRYNISQISTTFWCVIFGVSTILFFIIVGFGAVWLMARKRRRGNRNPYGSMQLTSIKV</sequence>
<keyword evidence="4" id="KW-1185">Reference proteome</keyword>
<evidence type="ECO:0000256" key="1">
    <source>
        <dbReference type="SAM" id="Phobius"/>
    </source>
</evidence>
<evidence type="ECO:0000313" key="4">
    <source>
        <dbReference type="Proteomes" id="UP001626550"/>
    </source>
</evidence>
<dbReference type="AlphaFoldDB" id="A0ABD2PSC2"/>
<keyword evidence="1" id="KW-0472">Membrane</keyword>
<reference evidence="3 4" key="1">
    <citation type="submission" date="2024-11" db="EMBL/GenBank/DDBJ databases">
        <title>Adaptive evolution of stress response genes in parasites aligns with host niche diversity.</title>
        <authorList>
            <person name="Hahn C."/>
            <person name="Resl P."/>
        </authorList>
    </citation>
    <scope>NUCLEOTIDE SEQUENCE [LARGE SCALE GENOMIC DNA]</scope>
    <source>
        <strain evidence="3">EGGRZ-B1_66</strain>
        <tissue evidence="3">Body</tissue>
    </source>
</reference>
<name>A0ABD2PSC2_9PLAT</name>
<organism evidence="3 4">
    <name type="scientific">Cichlidogyrus casuarinus</name>
    <dbReference type="NCBI Taxonomy" id="1844966"/>
    <lineage>
        <taxon>Eukaryota</taxon>
        <taxon>Metazoa</taxon>
        <taxon>Spiralia</taxon>
        <taxon>Lophotrochozoa</taxon>
        <taxon>Platyhelminthes</taxon>
        <taxon>Monogenea</taxon>
        <taxon>Monopisthocotylea</taxon>
        <taxon>Dactylogyridea</taxon>
        <taxon>Ancyrocephalidae</taxon>
        <taxon>Cichlidogyrus</taxon>
    </lineage>
</organism>
<keyword evidence="1" id="KW-1133">Transmembrane helix</keyword>
<accession>A0ABD2PSC2</accession>
<evidence type="ECO:0000313" key="3">
    <source>
        <dbReference type="EMBL" id="KAL3309326.1"/>
    </source>
</evidence>